<gene>
    <name evidence="14" type="ORF">MNBD_BACTEROID04-508</name>
</gene>
<name>A0A3B0UYH1_9ZZZZ</name>
<dbReference type="GO" id="GO:0046872">
    <property type="term" value="F:metal ion binding"/>
    <property type="evidence" value="ECO:0007669"/>
    <property type="project" value="UniProtKB-KW"/>
</dbReference>
<dbReference type="GO" id="GO:0008901">
    <property type="term" value="F:ferredoxin hydrogenase activity"/>
    <property type="evidence" value="ECO:0007669"/>
    <property type="project" value="InterPro"/>
</dbReference>
<dbReference type="Gene3D" id="4.10.480.10">
    <property type="entry name" value="Cytochrome-c3 hydrogenase, C-terminal domain"/>
    <property type="match status" value="1"/>
</dbReference>
<dbReference type="AlphaFoldDB" id="A0A3B0UYH1"/>
<feature type="domain" description="NADH:ubiquinone oxidoreductase-like 20kDa subunit" evidence="12">
    <location>
        <begin position="66"/>
        <end position="211"/>
    </location>
</feature>
<organism evidence="14">
    <name type="scientific">hydrothermal vent metagenome</name>
    <dbReference type="NCBI Taxonomy" id="652676"/>
    <lineage>
        <taxon>unclassified sequences</taxon>
        <taxon>metagenomes</taxon>
        <taxon>ecological metagenomes</taxon>
    </lineage>
</organism>
<keyword evidence="7" id="KW-0732">Signal</keyword>
<dbReference type="PROSITE" id="PS51318">
    <property type="entry name" value="TAT"/>
    <property type="match status" value="1"/>
</dbReference>
<dbReference type="InterPro" id="IPR006311">
    <property type="entry name" value="TAT_signal"/>
</dbReference>
<reference evidence="14" key="1">
    <citation type="submission" date="2018-06" db="EMBL/GenBank/DDBJ databases">
        <authorList>
            <person name="Zhirakovskaya E."/>
        </authorList>
    </citation>
    <scope>NUCLEOTIDE SEQUENCE</scope>
</reference>
<evidence type="ECO:0000256" key="9">
    <source>
        <dbReference type="ARBA" id="ARBA00023004"/>
    </source>
</evidence>
<dbReference type="Gene3D" id="3.40.50.700">
    <property type="entry name" value="NADH:ubiquinone oxidoreductase-like, 20kDa subunit"/>
    <property type="match status" value="1"/>
</dbReference>
<dbReference type="InterPro" id="IPR006137">
    <property type="entry name" value="NADH_UbQ_OxRdtase-like_20kDa"/>
</dbReference>
<dbReference type="GO" id="GO:0005886">
    <property type="term" value="C:plasma membrane"/>
    <property type="evidence" value="ECO:0007669"/>
    <property type="project" value="UniProtKB-SubCell"/>
</dbReference>
<dbReference type="GO" id="GO:0009061">
    <property type="term" value="P:anaerobic respiration"/>
    <property type="evidence" value="ECO:0007669"/>
    <property type="project" value="TreeGrafter"/>
</dbReference>
<keyword evidence="5" id="KW-0004">4Fe-4S</keyword>
<dbReference type="SUPFAM" id="SSF56770">
    <property type="entry name" value="HydA/Nqo6-like"/>
    <property type="match status" value="1"/>
</dbReference>
<dbReference type="InterPro" id="IPR037148">
    <property type="entry name" value="NiFe-Hase_small_C_sf"/>
</dbReference>
<dbReference type="EMBL" id="UOER01000302">
    <property type="protein sequence ID" value="VAW24806.1"/>
    <property type="molecule type" value="Genomic_DNA"/>
</dbReference>
<keyword evidence="9" id="KW-0408">Iron</keyword>
<evidence type="ECO:0000256" key="3">
    <source>
        <dbReference type="ARBA" id="ARBA00006605"/>
    </source>
</evidence>
<dbReference type="PANTHER" id="PTHR30013">
    <property type="entry name" value="NIFE / NIFESE HYDROGENASE SMALL SUBUNIT FAMILY MEMBER"/>
    <property type="match status" value="1"/>
</dbReference>
<keyword evidence="6" id="KW-0479">Metal-binding</keyword>
<comment type="cofactor">
    <cofactor evidence="1">
        <name>[4Fe-4S] cluster</name>
        <dbReference type="ChEBI" id="CHEBI:49883"/>
    </cofactor>
</comment>
<proteinExistence type="inferred from homology"/>
<evidence type="ECO:0000256" key="11">
    <source>
        <dbReference type="ARBA" id="ARBA00023136"/>
    </source>
</evidence>
<evidence type="ECO:0000256" key="4">
    <source>
        <dbReference type="ARBA" id="ARBA00022475"/>
    </source>
</evidence>
<evidence type="ECO:0000256" key="7">
    <source>
        <dbReference type="ARBA" id="ARBA00022729"/>
    </source>
</evidence>
<evidence type="ECO:0000313" key="14">
    <source>
        <dbReference type="EMBL" id="VAW24806.1"/>
    </source>
</evidence>
<dbReference type="GO" id="GO:0051539">
    <property type="term" value="F:4 iron, 4 sulfur cluster binding"/>
    <property type="evidence" value="ECO:0007669"/>
    <property type="project" value="UniProtKB-KW"/>
</dbReference>
<sequence length="374" mass="40926">MSTKKEKQKTYYESIIEKGYSRRDFIKFATYMTAFMGLESSMIGQVVKAMETKKRIPVIWEHFQECTGCSESFIRSDHPLVADLIFDHISLDYTDTLMAASGHNAEEAKQESMKENYGNYILVVEGAIPIKDDGVYCTIAGRSAIEILKESAAGAAAILTFGSCSSWGGVQAAYPNPTGSVPVDEIITDKPIIRVPGCPPISEVMTGIVMHYATFGVLPELDALGRPKQFYGKRVHDSCYRRPNFDAGLYAESFDSQEAKDGYCLYKLGCRGPVSYNACGTMGWNNGVSFPIKSGYPCIGCSEPSFWDNSPFVERLENVPGMGIEATADKIGKIVVGAAVGGAVVHSIATNFAKKKEIRAAEKRGEENERNIKA</sequence>
<dbReference type="GO" id="GO:0009375">
    <property type="term" value="C:ferredoxin hydrogenase complex"/>
    <property type="evidence" value="ECO:0007669"/>
    <property type="project" value="InterPro"/>
</dbReference>
<keyword evidence="4" id="KW-1003">Cell membrane</keyword>
<evidence type="ECO:0000256" key="6">
    <source>
        <dbReference type="ARBA" id="ARBA00022723"/>
    </source>
</evidence>
<keyword evidence="11" id="KW-0472">Membrane</keyword>
<keyword evidence="8 14" id="KW-0560">Oxidoreductase</keyword>
<dbReference type="EC" id="1.12.99.6" evidence="14"/>
<dbReference type="PRINTS" id="PR00614">
    <property type="entry name" value="NIHGNASESMLL"/>
</dbReference>
<dbReference type="GO" id="GO:0009055">
    <property type="term" value="F:electron transfer activity"/>
    <property type="evidence" value="ECO:0007669"/>
    <property type="project" value="TreeGrafter"/>
</dbReference>
<dbReference type="PANTHER" id="PTHR30013:SF6">
    <property type="entry name" value="HYDROGENASE-1 SMALL CHAIN"/>
    <property type="match status" value="1"/>
</dbReference>
<dbReference type="InterPro" id="IPR037024">
    <property type="entry name" value="NiFe_Hase_small_N_sf"/>
</dbReference>
<dbReference type="Pfam" id="PF01058">
    <property type="entry name" value="Oxidored_q6"/>
    <property type="match status" value="1"/>
</dbReference>
<evidence type="ECO:0000256" key="2">
    <source>
        <dbReference type="ARBA" id="ARBA00004236"/>
    </source>
</evidence>
<dbReference type="GO" id="GO:0044569">
    <property type="term" value="C:[Ni-Fe] hydrogenase complex"/>
    <property type="evidence" value="ECO:0007669"/>
    <property type="project" value="TreeGrafter"/>
</dbReference>
<keyword evidence="10" id="KW-0411">Iron-sulfur</keyword>
<evidence type="ECO:0000259" key="13">
    <source>
        <dbReference type="Pfam" id="PF14720"/>
    </source>
</evidence>
<comment type="similarity">
    <text evidence="3">Belongs to the [NiFe]/[NiFeSe] hydrogenase small subunit family.</text>
</comment>
<evidence type="ECO:0000259" key="12">
    <source>
        <dbReference type="Pfam" id="PF01058"/>
    </source>
</evidence>
<dbReference type="InterPro" id="IPR027394">
    <property type="entry name" value="Cytochrome-c3_hydrogenase_C"/>
</dbReference>
<dbReference type="GO" id="GO:0033748">
    <property type="term" value="F:hydrogenase (acceptor) activity"/>
    <property type="evidence" value="ECO:0007669"/>
    <property type="project" value="UniProtKB-EC"/>
</dbReference>
<comment type="subcellular location">
    <subcellularLocation>
        <location evidence="2">Cell membrane</location>
    </subcellularLocation>
</comment>
<dbReference type="InterPro" id="IPR001821">
    <property type="entry name" value="NiFe_hydrogenase_ssu"/>
</dbReference>
<evidence type="ECO:0000256" key="5">
    <source>
        <dbReference type="ARBA" id="ARBA00022485"/>
    </source>
</evidence>
<dbReference type="Pfam" id="PF14720">
    <property type="entry name" value="NiFe_hyd_SSU_C"/>
    <property type="match status" value="1"/>
</dbReference>
<protein>
    <submittedName>
        <fullName evidence="14">Uptake [NiFe] hydrogenase, small subunit HyaA</fullName>
        <ecNumber evidence="14">1.12.99.6</ecNumber>
    </submittedName>
</protein>
<accession>A0A3B0UYH1</accession>
<dbReference type="PIRSF" id="PIRSF000310">
    <property type="entry name" value="NiFe_hyd_ssu"/>
    <property type="match status" value="1"/>
</dbReference>
<dbReference type="NCBIfam" id="TIGR00391">
    <property type="entry name" value="hydA"/>
    <property type="match status" value="1"/>
</dbReference>
<evidence type="ECO:0000256" key="8">
    <source>
        <dbReference type="ARBA" id="ARBA00023002"/>
    </source>
</evidence>
<feature type="domain" description="Cytochrome-c3 hydrogenase C-terminal" evidence="13">
    <location>
        <begin position="231"/>
        <end position="312"/>
    </location>
</feature>
<evidence type="ECO:0000256" key="10">
    <source>
        <dbReference type="ARBA" id="ARBA00023014"/>
    </source>
</evidence>
<evidence type="ECO:0000256" key="1">
    <source>
        <dbReference type="ARBA" id="ARBA00001966"/>
    </source>
</evidence>